<evidence type="ECO:0000259" key="4">
    <source>
        <dbReference type="Pfam" id="PF18962"/>
    </source>
</evidence>
<dbReference type="Proteomes" id="UP000319619">
    <property type="component" value="Unassembled WGS sequence"/>
</dbReference>
<dbReference type="GO" id="GO:0006508">
    <property type="term" value="P:proteolysis"/>
    <property type="evidence" value="ECO:0007669"/>
    <property type="project" value="InterPro"/>
</dbReference>
<dbReference type="SUPFAM" id="SSF52129">
    <property type="entry name" value="Caspase-like"/>
    <property type="match status" value="1"/>
</dbReference>
<accession>A0A532V1P2</accession>
<dbReference type="Gene3D" id="2.60.40.3800">
    <property type="match status" value="1"/>
</dbReference>
<dbReference type="InterPro" id="IPR013783">
    <property type="entry name" value="Ig-like_fold"/>
</dbReference>
<feature type="domain" description="Gingipain propeptide" evidence="3">
    <location>
        <begin position="32"/>
        <end position="201"/>
    </location>
</feature>
<dbReference type="Pfam" id="PF08126">
    <property type="entry name" value="Propeptide_C25"/>
    <property type="match status" value="1"/>
</dbReference>
<evidence type="ECO:0000259" key="3">
    <source>
        <dbReference type="Pfam" id="PF08126"/>
    </source>
</evidence>
<dbReference type="Gene3D" id="3.40.50.10390">
    <property type="entry name" value="Gingipain r, domain 1"/>
    <property type="match status" value="1"/>
</dbReference>
<dbReference type="Gene3D" id="3.40.50.1460">
    <property type="match status" value="1"/>
</dbReference>
<dbReference type="InterPro" id="IPR029030">
    <property type="entry name" value="Caspase-like_dom_sf"/>
</dbReference>
<dbReference type="Gene3D" id="2.60.40.4070">
    <property type="match status" value="1"/>
</dbReference>
<dbReference type="InterPro" id="IPR029031">
    <property type="entry name" value="Gingipain_N_sf"/>
</dbReference>
<keyword evidence="1" id="KW-0732">Signal</keyword>
<dbReference type="GO" id="GO:0046872">
    <property type="term" value="F:metal ion binding"/>
    <property type="evidence" value="ECO:0007669"/>
    <property type="project" value="UniProtKB-KW"/>
</dbReference>
<dbReference type="InterPro" id="IPR001769">
    <property type="entry name" value="Gingipain"/>
</dbReference>
<feature type="domain" description="Secretion system C-terminal sorting" evidence="4">
    <location>
        <begin position="1278"/>
        <end position="1352"/>
    </location>
</feature>
<evidence type="ECO:0000259" key="2">
    <source>
        <dbReference type="Pfam" id="PF01364"/>
    </source>
</evidence>
<dbReference type="GO" id="GO:0005576">
    <property type="term" value="C:extracellular region"/>
    <property type="evidence" value="ECO:0007669"/>
    <property type="project" value="UniProtKB-SubCell"/>
</dbReference>
<dbReference type="Gene3D" id="2.60.40.10">
    <property type="entry name" value="Immunoglobulins"/>
    <property type="match status" value="1"/>
</dbReference>
<evidence type="ECO:0000313" key="6">
    <source>
        <dbReference type="Proteomes" id="UP000319619"/>
    </source>
</evidence>
<dbReference type="Pfam" id="PF01364">
    <property type="entry name" value="Peptidase_C25"/>
    <property type="match status" value="1"/>
</dbReference>
<name>A0A532V1P2_UNCL8</name>
<feature type="domain" description="Gingipain" evidence="2">
    <location>
        <begin position="242"/>
        <end position="570"/>
    </location>
</feature>
<dbReference type="GO" id="GO:0004197">
    <property type="term" value="F:cysteine-type endopeptidase activity"/>
    <property type="evidence" value="ECO:0007669"/>
    <property type="project" value="InterPro"/>
</dbReference>
<sequence length="1356" mass="148857">MRNIYLSLIILISVCGLESTAEIVNFNDSIEPFAVTVLESENNRTVLNYTINGYTFDEIAIDSKIFTLIQGYPKESMIGEKGFPRLPRINRSLRIPDDGIMSFEIISSNYIEIKNIDIAPSKGHLLRSVDPNTVPYTFAEVYQKDAFFPAEIANIRKPYIMRDYRGAVVEMNAFQYNPVARVLRIYTDITIEVKKTVSGGENTLVRSRSLTRIDPQFKKIYQRRFANFSGLDYPTLCESGEMLIICYDEFIDEMSDFVAWKIQRGIPTELVPASEAGNTPEQIKSYIQDYYHSHDLCYVLFVGDAAQIPTFSRDLDSDPIYSQLVGTDSYPDIFVGRFSAENIAQVATQVQRTIDYERYPDPSGSWYDKGFGIASTEGPFPEHYGEYDYTHMTNIAYKLLDHTYTQVDSAYDPWCTMEMAVDFINDGKSILFYTGHGGPEGWGTSGISTAEVDRFVNSNMLPHVNSVACNTGQFVEYTCLGEAWLRATHESTGLPTGGIGFYGSVEGMTGAPPLDMQDEAIDVLVADSMLTLGGICFSGSMLMMDNYPYPDVGPWEFANLTIFGDPSVSLRGGVPYSPLVSHNPEVPVGTSSFYVSVTSPYGAVKGAMVCGMNQDVYATAVTNASGQATLTFDPPISSPGSLTLTVSGGDMIPYTIDLDIIDPSTAYVIYEDHIIQDDLTGNGNGQLEFYETIELGIVVLNDGASAASNISGTITTDNPLVTVNRDSVWIGAIAAGSTTTVDRAFEFSVNPQIEDLQPVTFLLTTTNGIDIWESSFSVIVHAPDVVFSDLFIDDSVGGNGDSLLAPGENANLIITLGNAGSYTGENIEAVLACENTQVIINSGMVSCGDMPAGSETRITFNVTIEPDFYPPGSFPEFTINISGDHGYTNETGFSTTIGNANSMPTGPDNYGYMAYDRYDYPFFTEYDWIELVPDSGGVGNRIPFTQIDQVHHLALPFDFQYYGITYDSLTVTTPGHICMGVTNEIDYTSSSIPNEDGPPAMVSAIWGDLDPSGATVGGDAGGVWYQYSQTGHYFVIEYNYVPWYALAYDGHTTYEIILYDPEFYPTSTGDGQIKFQFKEFESWGPTGIENHDEDDGLLYRNGNIYPATAATLEDQSAILFSTPITIPEVTIAMTPAVTPVTIPGQGGSFDFNIALTNNEPTSLAFSTWIMVQLPNQNWYGPVLGPVDLSLPAGNTLDRDRSQTVPGSAPAGTYTYEGRVGTYPDFIWDSNSFTFEKLSSGDDNLIGNWSNTGESFDQWLTTNADEVALPLTSALRQNYPNPFNPTTSISFALPETSQITLTVFDVQGREIAELVNGRRTAGIHEVTFDASDLPSGIYFYHMVAKEFTAVKKMALIK</sequence>
<dbReference type="InterPro" id="IPR038490">
    <property type="entry name" value="Gingipain_propep_sf"/>
</dbReference>
<dbReference type="EMBL" id="NJBN01000003">
    <property type="protein sequence ID" value="TKJ41088.1"/>
    <property type="molecule type" value="Genomic_DNA"/>
</dbReference>
<dbReference type="Pfam" id="PF18962">
    <property type="entry name" value="Por_Secre_tail"/>
    <property type="match status" value="1"/>
</dbReference>
<reference evidence="5 6" key="1">
    <citation type="submission" date="2017-06" db="EMBL/GenBank/DDBJ databases">
        <title>Novel microbial phyla capable of carbon fixation and sulfur reduction in deep-sea sediments.</title>
        <authorList>
            <person name="Huang J."/>
            <person name="Baker B."/>
            <person name="Wang Y."/>
        </authorList>
    </citation>
    <scope>NUCLEOTIDE SEQUENCE [LARGE SCALE GENOMIC DNA]</scope>
    <source>
        <strain evidence="5">B3_LCP</strain>
    </source>
</reference>
<dbReference type="InterPro" id="IPR012600">
    <property type="entry name" value="Propeptide_C25"/>
</dbReference>
<evidence type="ECO:0000313" key="5">
    <source>
        <dbReference type="EMBL" id="TKJ41088.1"/>
    </source>
</evidence>
<dbReference type="Gene3D" id="2.60.40.3880">
    <property type="match status" value="1"/>
</dbReference>
<dbReference type="InterPro" id="IPR026444">
    <property type="entry name" value="Secre_tail"/>
</dbReference>
<proteinExistence type="predicted"/>
<organism evidence="5 6">
    <name type="scientific">candidate division LCP-89 bacterium B3_LCP</name>
    <dbReference type="NCBI Taxonomy" id="2012998"/>
    <lineage>
        <taxon>Bacteria</taxon>
        <taxon>Pseudomonadati</taxon>
        <taxon>Bacteria division LCP-89</taxon>
    </lineage>
</organism>
<evidence type="ECO:0000256" key="1">
    <source>
        <dbReference type="ARBA" id="ARBA00022729"/>
    </source>
</evidence>
<dbReference type="NCBIfam" id="TIGR04183">
    <property type="entry name" value="Por_Secre_tail"/>
    <property type="match status" value="1"/>
</dbReference>
<gene>
    <name evidence="5" type="ORF">CEE37_05320</name>
</gene>
<protein>
    <recommendedName>
        <fullName evidence="7">Gingipain R</fullName>
    </recommendedName>
</protein>
<evidence type="ECO:0008006" key="7">
    <source>
        <dbReference type="Google" id="ProtNLM"/>
    </source>
</evidence>
<comment type="caution">
    <text evidence="5">The sequence shown here is derived from an EMBL/GenBank/DDBJ whole genome shotgun (WGS) entry which is preliminary data.</text>
</comment>